<dbReference type="SUPFAM" id="SSF51905">
    <property type="entry name" value="FAD/NAD(P)-binding domain"/>
    <property type="match status" value="1"/>
</dbReference>
<evidence type="ECO:0000313" key="8">
    <source>
        <dbReference type="Proteomes" id="UP001589698"/>
    </source>
</evidence>
<dbReference type="EMBL" id="JBHLXH010000003">
    <property type="protein sequence ID" value="MFC0224789.1"/>
    <property type="molecule type" value="Genomic_DNA"/>
</dbReference>
<dbReference type="PROSITE" id="PS00623">
    <property type="entry name" value="GMC_OXRED_1"/>
    <property type="match status" value="1"/>
</dbReference>
<dbReference type="InterPro" id="IPR036188">
    <property type="entry name" value="FAD/NAD-bd_sf"/>
</dbReference>
<keyword evidence="8" id="KW-1185">Reference proteome</keyword>
<keyword evidence="2 5" id="KW-0285">Flavoprotein</keyword>
<dbReference type="Pfam" id="PF00732">
    <property type="entry name" value="GMC_oxred_N"/>
    <property type="match status" value="1"/>
</dbReference>
<evidence type="ECO:0000259" key="6">
    <source>
        <dbReference type="PROSITE" id="PS00623"/>
    </source>
</evidence>
<name>A0ABV6E7P7_9ACTN</name>
<dbReference type="Pfam" id="PF13450">
    <property type="entry name" value="NAD_binding_8"/>
    <property type="match status" value="1"/>
</dbReference>
<evidence type="ECO:0000256" key="5">
    <source>
        <dbReference type="RuleBase" id="RU003968"/>
    </source>
</evidence>
<dbReference type="RefSeq" id="WP_378520567.1">
    <property type="nucleotide sequence ID" value="NZ_CBCSDI010000001.1"/>
</dbReference>
<accession>A0ABV6E7P7</accession>
<keyword evidence="3 5" id="KW-0274">FAD</keyword>
<evidence type="ECO:0000256" key="1">
    <source>
        <dbReference type="ARBA" id="ARBA00010790"/>
    </source>
</evidence>
<evidence type="ECO:0000256" key="4">
    <source>
        <dbReference type="ARBA" id="ARBA00023002"/>
    </source>
</evidence>
<protein>
    <submittedName>
        <fullName evidence="7">GMC family oxidoreductase N-terminal domain-containing protein</fullName>
    </submittedName>
</protein>
<dbReference type="InterPro" id="IPR000172">
    <property type="entry name" value="GMC_OxRdtase_N"/>
</dbReference>
<dbReference type="Proteomes" id="UP001589698">
    <property type="component" value="Unassembled WGS sequence"/>
</dbReference>
<dbReference type="Gene3D" id="3.50.50.60">
    <property type="entry name" value="FAD/NAD(P)-binding domain"/>
    <property type="match status" value="2"/>
</dbReference>
<organism evidence="7 8">
    <name type="scientific">Nocardioides zeicaulis</name>
    <dbReference type="NCBI Taxonomy" id="1776857"/>
    <lineage>
        <taxon>Bacteria</taxon>
        <taxon>Bacillati</taxon>
        <taxon>Actinomycetota</taxon>
        <taxon>Actinomycetes</taxon>
        <taxon>Propionibacteriales</taxon>
        <taxon>Nocardioidaceae</taxon>
        <taxon>Nocardioides</taxon>
    </lineage>
</organism>
<proteinExistence type="inferred from homology"/>
<comment type="caution">
    <text evidence="7">The sequence shown here is derived from an EMBL/GenBank/DDBJ whole genome shotgun (WGS) entry which is preliminary data.</text>
</comment>
<dbReference type="Pfam" id="PF05199">
    <property type="entry name" value="GMC_oxred_C"/>
    <property type="match status" value="1"/>
</dbReference>
<keyword evidence="4" id="KW-0560">Oxidoreductase</keyword>
<evidence type="ECO:0000313" key="7">
    <source>
        <dbReference type="EMBL" id="MFC0224789.1"/>
    </source>
</evidence>
<dbReference type="PANTHER" id="PTHR46056:SF12">
    <property type="entry name" value="LONG-CHAIN-ALCOHOL OXIDASE"/>
    <property type="match status" value="1"/>
</dbReference>
<dbReference type="PANTHER" id="PTHR46056">
    <property type="entry name" value="LONG-CHAIN-ALCOHOL OXIDASE"/>
    <property type="match status" value="1"/>
</dbReference>
<feature type="domain" description="Glucose-methanol-choline oxidoreductase N-terminal" evidence="6">
    <location>
        <begin position="75"/>
        <end position="98"/>
    </location>
</feature>
<gene>
    <name evidence="7" type="ORF">ACFFJG_20030</name>
</gene>
<reference evidence="7 8" key="1">
    <citation type="submission" date="2024-09" db="EMBL/GenBank/DDBJ databases">
        <authorList>
            <person name="Sun Q."/>
            <person name="Mori K."/>
        </authorList>
    </citation>
    <scope>NUCLEOTIDE SEQUENCE [LARGE SCALE GENOMIC DNA]</scope>
    <source>
        <strain evidence="7 8">CCM 8654</strain>
    </source>
</reference>
<comment type="similarity">
    <text evidence="1 5">Belongs to the GMC oxidoreductase family.</text>
</comment>
<evidence type="ECO:0000256" key="2">
    <source>
        <dbReference type="ARBA" id="ARBA00022630"/>
    </source>
</evidence>
<dbReference type="InterPro" id="IPR007867">
    <property type="entry name" value="GMC_OxRtase_C"/>
</dbReference>
<evidence type="ECO:0000256" key="3">
    <source>
        <dbReference type="ARBA" id="ARBA00022827"/>
    </source>
</evidence>
<sequence length="481" mass="51180">MSRRVDAVVVGSGPGGSVTADGLAAAGLDVLVLEEGPRVAPETQVQYSLDQMAESYRNAGLTAALGAPTIAYTEGCVVGGGSEVNSGLYHRPSAQLLADWTRTHRIEDLAPEALLPHHRRVEESLGIDDDLGAAHGGGAGRLLRDGADTLGWHAVHVPRAARASASGTVERQTMSRTYLARAEQGGVEVQDSTRVVRVLRRGARAVGVEVVRRAGGRDVRELLHADVVFVCGGTIQTPALLQRSGWRRHVGGNLSVHPTVKVVAELPEHVDDLGDLGEVASVQVREFAPWLSFGSSASTHAMVALALSENWDSFGPQLERWQRLGVHYAAIQTTGRGRVQAVPGRRDPVVTYRLSALDRARLRSGLARLMHLLLAGGSPQLLPAFSGARAVTGRDDAVSVAEGFRPTRSSLMTVHLAGTVPMGEDRDRCGADSFGALHDAERLWVNDASLLPWAPGINPQGTLMAIAHRNVARFLADQGAR</sequence>